<dbReference type="RefSeq" id="WP_136400868.1">
    <property type="nucleotide sequence ID" value="NZ_CP036295.1"/>
</dbReference>
<evidence type="ECO:0000256" key="1">
    <source>
        <dbReference type="SAM" id="MobiDB-lite"/>
    </source>
</evidence>
<reference evidence="3 4" key="1">
    <citation type="submission" date="2019-02" db="EMBL/GenBank/DDBJ databases">
        <title>Complete Genome Sequence of Desulfovibrio desulfuricans IC1, a Sulfonate Utilizing Anaerobe.</title>
        <authorList>
            <person name="Day L.A."/>
            <person name="De Leon K.B."/>
            <person name="Wall J.D."/>
        </authorList>
    </citation>
    <scope>NUCLEOTIDE SEQUENCE [LARGE SCALE GENOMIC DNA]</scope>
    <source>
        <strain evidence="3 4">IC1</strain>
    </source>
</reference>
<evidence type="ECO:0000313" key="4">
    <source>
        <dbReference type="Proteomes" id="UP000297065"/>
    </source>
</evidence>
<evidence type="ECO:0000259" key="2">
    <source>
        <dbReference type="Pfam" id="PF14130"/>
    </source>
</evidence>
<accession>A0A4P7UKN4</accession>
<proteinExistence type="predicted"/>
<organism evidence="3 4">
    <name type="scientific">Desulfovibrio desulfuricans</name>
    <dbReference type="NCBI Taxonomy" id="876"/>
    <lineage>
        <taxon>Bacteria</taxon>
        <taxon>Pseudomonadati</taxon>
        <taxon>Thermodesulfobacteriota</taxon>
        <taxon>Desulfovibrionia</taxon>
        <taxon>Desulfovibrionales</taxon>
        <taxon>Desulfovibrionaceae</taxon>
        <taxon>Desulfovibrio</taxon>
    </lineage>
</organism>
<name>A0A4P7UKN4_DESDE</name>
<dbReference type="InterPro" id="IPR025382">
    <property type="entry name" value="Cap4-like_endonuclease_dom"/>
</dbReference>
<evidence type="ECO:0000313" key="3">
    <source>
        <dbReference type="EMBL" id="QCC86819.1"/>
    </source>
</evidence>
<dbReference type="EMBL" id="CP036295">
    <property type="protein sequence ID" value="QCC86819.1"/>
    <property type="molecule type" value="Genomic_DNA"/>
</dbReference>
<dbReference type="AlphaFoldDB" id="A0A4P7UKN4"/>
<dbReference type="Proteomes" id="UP000297065">
    <property type="component" value="Chromosome"/>
</dbReference>
<dbReference type="Pfam" id="PF14130">
    <property type="entry name" value="Cap4_nuclease"/>
    <property type="match status" value="1"/>
</dbReference>
<dbReference type="GO" id="GO:0004518">
    <property type="term" value="F:nuclease activity"/>
    <property type="evidence" value="ECO:0007669"/>
    <property type="project" value="InterPro"/>
</dbReference>
<sequence>MPKSKALPPDQVVSSNDPGDETGHRYRYQWTYSAILACSLLDDTRDFLEVFCEQHEDTLIKHVSGLFTGVQVKTRASTQPAWTTQDEQFIKSCVRFVQLDIKFQDFFIQFLFLTNHIFQQNNKNGKNIVYVLDDISHSRTYYELKKTSKTFVDKIAGIANVPSESAFITLQKTKAEDSLPKLNDIDLKLVASLTHTWAEANECSYAVVQTAAKCLINYCMEASTLVSESDSFSYLSGIEAKEEMAKRRIEGKRITKEKLLDLLNSSMNAPLLLAGDKNCFEGFYAGNDDLLCKKLDAGGFSAVSRNSALNLRDKAEYLGIVWSKKYGDEKGIDKYDHIQTLVLSDAASAFEETKNSDKKFGKEMLDSLRKNFRKRREDHSTLCECSQEHLEGFAYSLTARCKVQWSNETPWKDE</sequence>
<feature type="domain" description="CD-NTase associated protein 4-like DNA endonuclease" evidence="2">
    <location>
        <begin position="17"/>
        <end position="223"/>
    </location>
</feature>
<dbReference type="OrthoDB" id="9778934at2"/>
<feature type="region of interest" description="Disordered" evidence="1">
    <location>
        <begin position="1"/>
        <end position="20"/>
    </location>
</feature>
<protein>
    <submittedName>
        <fullName evidence="3">DUF4297 domain-containing protein</fullName>
    </submittedName>
</protein>
<gene>
    <name evidence="3" type="ORF">DDIC_13210</name>
</gene>